<keyword evidence="2" id="KW-0732">Signal</keyword>
<evidence type="ECO:0000313" key="5">
    <source>
        <dbReference type="Proteomes" id="UP000770015"/>
    </source>
</evidence>
<dbReference type="SUPFAM" id="SSF56300">
    <property type="entry name" value="Metallo-dependent phosphatases"/>
    <property type="match status" value="1"/>
</dbReference>
<dbReference type="InterPro" id="IPR052169">
    <property type="entry name" value="CW_Biosynth-Accessory"/>
</dbReference>
<dbReference type="OrthoDB" id="189619at2759"/>
<dbReference type="EMBL" id="JAGSXJ010000039">
    <property type="protein sequence ID" value="KAH6664790.1"/>
    <property type="molecule type" value="Genomic_DNA"/>
</dbReference>
<reference evidence="4" key="1">
    <citation type="journal article" date="2021" name="Nat. Commun.">
        <title>Genetic determinants of endophytism in the Arabidopsis root mycobiome.</title>
        <authorList>
            <person name="Mesny F."/>
            <person name="Miyauchi S."/>
            <person name="Thiergart T."/>
            <person name="Pickel B."/>
            <person name="Atanasova L."/>
            <person name="Karlsson M."/>
            <person name="Huettel B."/>
            <person name="Barry K.W."/>
            <person name="Haridas S."/>
            <person name="Chen C."/>
            <person name="Bauer D."/>
            <person name="Andreopoulos W."/>
            <person name="Pangilinan J."/>
            <person name="LaButti K."/>
            <person name="Riley R."/>
            <person name="Lipzen A."/>
            <person name="Clum A."/>
            <person name="Drula E."/>
            <person name="Henrissat B."/>
            <person name="Kohler A."/>
            <person name="Grigoriev I.V."/>
            <person name="Martin F.M."/>
            <person name="Hacquard S."/>
        </authorList>
    </citation>
    <scope>NUCLEOTIDE SEQUENCE</scope>
    <source>
        <strain evidence="4">MPI-SDFR-AT-0117</strain>
    </source>
</reference>
<comment type="similarity">
    <text evidence="1">Belongs to the CapA family.</text>
</comment>
<evidence type="ECO:0000259" key="3">
    <source>
        <dbReference type="SMART" id="SM00854"/>
    </source>
</evidence>
<feature type="chain" id="PRO_5040456682" description="Capsule synthesis protein CapA domain-containing protein" evidence="2">
    <location>
        <begin position="29"/>
        <end position="446"/>
    </location>
</feature>
<organism evidence="4 5">
    <name type="scientific">Plectosphaerella plurivora</name>
    <dbReference type="NCBI Taxonomy" id="936078"/>
    <lineage>
        <taxon>Eukaryota</taxon>
        <taxon>Fungi</taxon>
        <taxon>Dikarya</taxon>
        <taxon>Ascomycota</taxon>
        <taxon>Pezizomycotina</taxon>
        <taxon>Sordariomycetes</taxon>
        <taxon>Hypocreomycetidae</taxon>
        <taxon>Glomerellales</taxon>
        <taxon>Plectosphaerellaceae</taxon>
        <taxon>Plectosphaerella</taxon>
    </lineage>
</organism>
<protein>
    <recommendedName>
        <fullName evidence="3">Capsule synthesis protein CapA domain-containing protein</fullName>
    </recommendedName>
</protein>
<evidence type="ECO:0000256" key="1">
    <source>
        <dbReference type="ARBA" id="ARBA00005662"/>
    </source>
</evidence>
<accession>A0A9P8V212</accession>
<dbReference type="Proteomes" id="UP000770015">
    <property type="component" value="Unassembled WGS sequence"/>
</dbReference>
<proteinExistence type="inferred from homology"/>
<comment type="caution">
    <text evidence="4">The sequence shown here is derived from an EMBL/GenBank/DDBJ whole genome shotgun (WGS) entry which is preliminary data.</text>
</comment>
<dbReference type="PANTHER" id="PTHR33393">
    <property type="entry name" value="POLYGLUTAMINE SYNTHESIS ACCESSORY PROTEIN RV0574C-RELATED"/>
    <property type="match status" value="1"/>
</dbReference>
<feature type="domain" description="Capsule synthesis protein CapA" evidence="3">
    <location>
        <begin position="37"/>
        <end position="347"/>
    </location>
</feature>
<dbReference type="InterPro" id="IPR029052">
    <property type="entry name" value="Metallo-depent_PP-like"/>
</dbReference>
<dbReference type="SMART" id="SM00854">
    <property type="entry name" value="PGA_cap"/>
    <property type="match status" value="1"/>
</dbReference>
<dbReference type="Pfam" id="PF09587">
    <property type="entry name" value="PGA_cap"/>
    <property type="match status" value="1"/>
</dbReference>
<dbReference type="InterPro" id="IPR019079">
    <property type="entry name" value="Capsule_synth_CapA"/>
</dbReference>
<dbReference type="AlphaFoldDB" id="A0A9P8V212"/>
<dbReference type="PANTHER" id="PTHR33393:SF13">
    <property type="entry name" value="PGA BIOSYNTHESIS PROTEIN CAPA"/>
    <property type="match status" value="1"/>
</dbReference>
<evidence type="ECO:0000256" key="2">
    <source>
        <dbReference type="SAM" id="SignalP"/>
    </source>
</evidence>
<keyword evidence="5" id="KW-1185">Reference proteome</keyword>
<evidence type="ECO:0000313" key="4">
    <source>
        <dbReference type="EMBL" id="KAH6664790.1"/>
    </source>
</evidence>
<name>A0A9P8V212_9PEZI</name>
<gene>
    <name evidence="4" type="ORF">F5X68DRAFT_250326</name>
</gene>
<sequence>MHERRKSFLARAFAMRASLAFLPTPTHAVSASGKSWSLAASGDNLGNVVDTNDSSTLAVWDLVRAADFGFFNLKGQTFNLANYTGHAASENGGDNFYGGVGGGPAYDPGALWRLREYGFNLASHANNHAWDYDLEGMQTTRRYLNEAGMTFAGTDMSLAGSHAPQAVAGPGDTSIRPRPGVSALRAQAVPRVNQTVFEHLKAVAQLQGQTGLTLAEDTTEIRLYVGQHPVFYSKWRLAEDDVPGLDWDINAEDYRGILTSIREAKANSDAAIFSLHAHESDSGAYDSDIPMNWHATVPASYTQNISRAAIDAGADVVLVHGPHQLRGIEIHNGRPIFYSLSSLTYNLGLRFRGFDLPLQWDDGMITTVDFEDGALAGVTIHPFVHSQLQNDTSLPDKMMPKLAPEPQAIRILGYLQRASEPFGTVIDVEGVVGRVRLGEKPNCGRR</sequence>
<feature type="signal peptide" evidence="2">
    <location>
        <begin position="1"/>
        <end position="28"/>
    </location>
</feature>